<sequence length="341" mass="36667">MNPLNLLGRSLLGRSAAAALFAGLLALPSVSATAQTLKASHQWPSGTGDFRDEMIQIIAKELSAANVGLDVRVFPGSSLVKPREQWSALSKGQIDISLFPLDYAAGKHPQFSATLMPGLVKNHEHAVRLSKSPFMDEIKKIVEGEGIIVIADGWLAGGFASKKKCILTPEDAQGQVMRAAGPMFERMLAGAGASLASMPSSEIYTAMQTGVLDAANTSSESFSSYRLQEQVKCMTPPGDQALWFMYEPLLMSKRSFDRLNPKQQEALMAAAKKAEDFGFKKAAEADAQMVDLFKKAGVEIVYMDAAQADAWRNLAKETSYKTFAAEVAGGQALIDKALAVQ</sequence>
<dbReference type="GO" id="GO:0015740">
    <property type="term" value="P:C4-dicarboxylate transport"/>
    <property type="evidence" value="ECO:0007669"/>
    <property type="project" value="TreeGrafter"/>
</dbReference>
<comment type="caution">
    <text evidence="5">The sequence shown here is derived from an EMBL/GenBank/DDBJ whole genome shotgun (WGS) entry which is preliminary data.</text>
</comment>
<reference evidence="5 6" key="1">
    <citation type="submission" date="2019-07" db="EMBL/GenBank/DDBJ databases">
        <title>Whole genome shotgun sequence of Skermanella aerolata NBRC 106429.</title>
        <authorList>
            <person name="Hosoyama A."/>
            <person name="Uohara A."/>
            <person name="Ohji S."/>
            <person name="Ichikawa N."/>
        </authorList>
    </citation>
    <scope>NUCLEOTIDE SEQUENCE [LARGE SCALE GENOMIC DNA]</scope>
    <source>
        <strain evidence="5 6">NBRC 106429</strain>
    </source>
</reference>
<evidence type="ECO:0000313" key="5">
    <source>
        <dbReference type="EMBL" id="GEO36428.1"/>
    </source>
</evidence>
<gene>
    <name evidence="5" type="ORF">SAE02_05760</name>
</gene>
<dbReference type="OrthoDB" id="8678862at2"/>
<dbReference type="Pfam" id="PF03480">
    <property type="entry name" value="DctP"/>
    <property type="match status" value="1"/>
</dbReference>
<evidence type="ECO:0000256" key="1">
    <source>
        <dbReference type="ARBA" id="ARBA00009023"/>
    </source>
</evidence>
<feature type="signal peptide" evidence="4">
    <location>
        <begin position="1"/>
        <end position="34"/>
    </location>
</feature>
<keyword evidence="2" id="KW-0813">Transport</keyword>
<name>A0A512DIX3_9PROT</name>
<dbReference type="NCBIfam" id="NF037995">
    <property type="entry name" value="TRAP_S1"/>
    <property type="match status" value="1"/>
</dbReference>
<feature type="chain" id="PRO_5021919658" evidence="4">
    <location>
        <begin position="35"/>
        <end position="341"/>
    </location>
</feature>
<dbReference type="PANTHER" id="PTHR33376">
    <property type="match status" value="1"/>
</dbReference>
<dbReference type="GO" id="GO:0055085">
    <property type="term" value="P:transmembrane transport"/>
    <property type="evidence" value="ECO:0007669"/>
    <property type="project" value="InterPro"/>
</dbReference>
<dbReference type="InterPro" id="IPR038404">
    <property type="entry name" value="TRAP_DctP_sf"/>
</dbReference>
<dbReference type="InterPro" id="IPR018389">
    <property type="entry name" value="DctP_fam"/>
</dbReference>
<accession>A0A512DIX3</accession>
<dbReference type="Gene3D" id="3.40.190.170">
    <property type="entry name" value="Bacterial extracellular solute-binding protein, family 7"/>
    <property type="match status" value="1"/>
</dbReference>
<dbReference type="RefSeq" id="WP_044425452.1">
    <property type="nucleotide sequence ID" value="NZ_BJYZ01000002.1"/>
</dbReference>
<proteinExistence type="inferred from homology"/>
<evidence type="ECO:0000313" key="6">
    <source>
        <dbReference type="Proteomes" id="UP000321523"/>
    </source>
</evidence>
<protein>
    <submittedName>
        <fullName evidence="5">ABC transporter substrate-binding protein</fullName>
    </submittedName>
</protein>
<comment type="similarity">
    <text evidence="1">Belongs to the bacterial solute-binding protein 7 family.</text>
</comment>
<dbReference type="EMBL" id="BJYZ01000002">
    <property type="protein sequence ID" value="GEO36428.1"/>
    <property type="molecule type" value="Genomic_DNA"/>
</dbReference>
<dbReference type="AlphaFoldDB" id="A0A512DIX3"/>
<evidence type="ECO:0000256" key="3">
    <source>
        <dbReference type="ARBA" id="ARBA00022729"/>
    </source>
</evidence>
<evidence type="ECO:0000256" key="4">
    <source>
        <dbReference type="SAM" id="SignalP"/>
    </source>
</evidence>
<evidence type="ECO:0000256" key="2">
    <source>
        <dbReference type="ARBA" id="ARBA00022448"/>
    </source>
</evidence>
<keyword evidence="3 4" id="KW-0732">Signal</keyword>
<organism evidence="5 6">
    <name type="scientific">Skermanella aerolata</name>
    <dbReference type="NCBI Taxonomy" id="393310"/>
    <lineage>
        <taxon>Bacteria</taxon>
        <taxon>Pseudomonadati</taxon>
        <taxon>Pseudomonadota</taxon>
        <taxon>Alphaproteobacteria</taxon>
        <taxon>Rhodospirillales</taxon>
        <taxon>Azospirillaceae</taxon>
        <taxon>Skermanella</taxon>
    </lineage>
</organism>
<dbReference type="PANTHER" id="PTHR33376:SF7">
    <property type="entry name" value="C4-DICARBOXYLATE-BINDING PROTEIN DCTB"/>
    <property type="match status" value="1"/>
</dbReference>
<dbReference type="Proteomes" id="UP000321523">
    <property type="component" value="Unassembled WGS sequence"/>
</dbReference>
<keyword evidence="6" id="KW-1185">Reference proteome</keyword>